<evidence type="ECO:0000313" key="1">
    <source>
        <dbReference type="Proteomes" id="UP000025227"/>
    </source>
</evidence>
<dbReference type="AlphaFoldDB" id="A0A7I4Y1E5"/>
<dbReference type="WBParaSite" id="HCON_00030620-00001">
    <property type="protein sequence ID" value="HCON_00030620-00001"/>
    <property type="gene ID" value="HCON_00030620"/>
</dbReference>
<proteinExistence type="predicted"/>
<protein>
    <submittedName>
        <fullName evidence="2">Uncharacterized protein</fullName>
    </submittedName>
</protein>
<keyword evidence="1" id="KW-1185">Reference proteome</keyword>
<evidence type="ECO:0000313" key="2">
    <source>
        <dbReference type="WBParaSite" id="HCON_00030620-00001"/>
    </source>
</evidence>
<organism evidence="1 2">
    <name type="scientific">Haemonchus contortus</name>
    <name type="common">Barber pole worm</name>
    <dbReference type="NCBI Taxonomy" id="6289"/>
    <lineage>
        <taxon>Eukaryota</taxon>
        <taxon>Metazoa</taxon>
        <taxon>Ecdysozoa</taxon>
        <taxon>Nematoda</taxon>
        <taxon>Chromadorea</taxon>
        <taxon>Rhabditida</taxon>
        <taxon>Rhabditina</taxon>
        <taxon>Rhabditomorpha</taxon>
        <taxon>Strongyloidea</taxon>
        <taxon>Trichostrongylidae</taxon>
        <taxon>Haemonchus</taxon>
    </lineage>
</organism>
<sequence>MDDGALTIPAACPISLGPKLPFSPLLAKIKDESKLELLLGLTSPNDFDNDNDNDKDNGDNFEVKCTILAQETEISARKALEAFWIFKRNPKMNGRDECPSITNDLLPYIPHCDL</sequence>
<dbReference type="Proteomes" id="UP000025227">
    <property type="component" value="Unplaced"/>
</dbReference>
<reference evidence="2" key="1">
    <citation type="submission" date="2020-12" db="UniProtKB">
        <authorList>
            <consortium name="WormBaseParasite"/>
        </authorList>
    </citation>
    <scope>IDENTIFICATION</scope>
    <source>
        <strain evidence="2">MHco3</strain>
    </source>
</reference>
<name>A0A7I4Y1E5_HAECO</name>
<accession>A0A7I4Y1E5</accession>